<comment type="caution">
    <text evidence="1">The sequence shown here is derived from an EMBL/GenBank/DDBJ whole genome shotgun (WGS) entry which is preliminary data.</text>
</comment>
<organism evidence="1 2">
    <name type="scientific">Ixodes persulcatus</name>
    <name type="common">Taiga tick</name>
    <dbReference type="NCBI Taxonomy" id="34615"/>
    <lineage>
        <taxon>Eukaryota</taxon>
        <taxon>Metazoa</taxon>
        <taxon>Ecdysozoa</taxon>
        <taxon>Arthropoda</taxon>
        <taxon>Chelicerata</taxon>
        <taxon>Arachnida</taxon>
        <taxon>Acari</taxon>
        <taxon>Parasitiformes</taxon>
        <taxon>Ixodida</taxon>
        <taxon>Ixodoidea</taxon>
        <taxon>Ixodidae</taxon>
        <taxon>Ixodinae</taxon>
        <taxon>Ixodes</taxon>
    </lineage>
</organism>
<proteinExistence type="predicted"/>
<reference evidence="1 2" key="1">
    <citation type="journal article" date="2020" name="Cell">
        <title>Large-Scale Comparative Analyses of Tick Genomes Elucidate Their Genetic Diversity and Vector Capacities.</title>
        <authorList>
            <consortium name="Tick Genome and Microbiome Consortium (TIGMIC)"/>
            <person name="Jia N."/>
            <person name="Wang J."/>
            <person name="Shi W."/>
            <person name="Du L."/>
            <person name="Sun Y."/>
            <person name="Zhan W."/>
            <person name="Jiang J.F."/>
            <person name="Wang Q."/>
            <person name="Zhang B."/>
            <person name="Ji P."/>
            <person name="Bell-Sakyi L."/>
            <person name="Cui X.M."/>
            <person name="Yuan T.T."/>
            <person name="Jiang B.G."/>
            <person name="Yang W.F."/>
            <person name="Lam T.T."/>
            <person name="Chang Q.C."/>
            <person name="Ding S.J."/>
            <person name="Wang X.J."/>
            <person name="Zhu J.G."/>
            <person name="Ruan X.D."/>
            <person name="Zhao L."/>
            <person name="Wei J.T."/>
            <person name="Ye R.Z."/>
            <person name="Que T.C."/>
            <person name="Du C.H."/>
            <person name="Zhou Y.H."/>
            <person name="Cheng J.X."/>
            <person name="Dai P.F."/>
            <person name="Guo W.B."/>
            <person name="Han X.H."/>
            <person name="Huang E.J."/>
            <person name="Li L.F."/>
            <person name="Wei W."/>
            <person name="Gao Y.C."/>
            <person name="Liu J.Z."/>
            <person name="Shao H.Z."/>
            <person name="Wang X."/>
            <person name="Wang C.C."/>
            <person name="Yang T.C."/>
            <person name="Huo Q.B."/>
            <person name="Li W."/>
            <person name="Chen H.Y."/>
            <person name="Chen S.E."/>
            <person name="Zhou L.G."/>
            <person name="Ni X.B."/>
            <person name="Tian J.H."/>
            <person name="Sheng Y."/>
            <person name="Liu T."/>
            <person name="Pan Y.S."/>
            <person name="Xia L.Y."/>
            <person name="Li J."/>
            <person name="Zhao F."/>
            <person name="Cao W.C."/>
        </authorList>
    </citation>
    <scope>NUCLEOTIDE SEQUENCE [LARGE SCALE GENOMIC DNA]</scope>
    <source>
        <strain evidence="1">Iper-2018</strain>
    </source>
</reference>
<gene>
    <name evidence="1" type="ORF">HPB47_003300</name>
</gene>
<accession>A0AC60PJU3</accession>
<dbReference type="Proteomes" id="UP000805193">
    <property type="component" value="Unassembled WGS sequence"/>
</dbReference>
<name>A0AC60PJU3_IXOPE</name>
<protein>
    <submittedName>
        <fullName evidence="1">Uncharacterized protein</fullName>
    </submittedName>
</protein>
<dbReference type="EMBL" id="JABSTQ010010477">
    <property type="protein sequence ID" value="KAG0420762.1"/>
    <property type="molecule type" value="Genomic_DNA"/>
</dbReference>
<evidence type="ECO:0000313" key="2">
    <source>
        <dbReference type="Proteomes" id="UP000805193"/>
    </source>
</evidence>
<sequence>MMTVVPPKEWKKIRSATTPGFTTGKLRKMHDLMEQSAQHLSCKLKNAAEKELDVDIKRFYGHFTLDVTASCAFGTKLGNDSEDTSNFVSSARNAFFAKITFLVAIQVFFQRFMKTLRRNIFNMDAFEFYKDATISIIQERKKGKQVHDDFLQMMLNAQDEAASAASEITESKDQEIFNVDSEGQTKKSTAVKSMYLTEEEALAQCVLFFLAGQDTASTLASFTSYILAVNPEVQEKLRKEVDNCFEKHGGSPTYDAISKLSYLNGVISETLRMFPPAPRLERSPMEDYVLGETGIKLPKDCVIAIPVYSMHHDPEFFPDPHTFNPERFIGENASSIRPYTYLPFGAGPRNCIGMRFALQTVKTCILHAVHNVEFIRTPRTKVPLEFHPGFGILNPKDLTVGLRLRKL</sequence>
<evidence type="ECO:0000313" key="1">
    <source>
        <dbReference type="EMBL" id="KAG0420762.1"/>
    </source>
</evidence>
<keyword evidence="2" id="KW-1185">Reference proteome</keyword>